<reference evidence="9 11" key="1">
    <citation type="submission" date="2015-12" db="EMBL/GenBank/DDBJ databases">
        <title>Intraspecies pangenome expansion in the marine bacterium Alteromonas.</title>
        <authorList>
            <person name="Lopez-Perez M."/>
            <person name="Rodriguez-Valera F."/>
        </authorList>
    </citation>
    <scope>NUCLEOTIDE SEQUENCE [LARGE SCALE GENOMIC DNA]</scope>
    <source>
        <strain evidence="9 11">LMG 21861</strain>
    </source>
</reference>
<feature type="transmembrane region" description="Helical" evidence="7">
    <location>
        <begin position="220"/>
        <end position="242"/>
    </location>
</feature>
<dbReference type="EMBL" id="JAUOQI010000010">
    <property type="protein sequence ID" value="MDO6578543.1"/>
    <property type="molecule type" value="Genomic_DNA"/>
</dbReference>
<protein>
    <submittedName>
        <fullName evidence="10">MotA/TolQ/ExbB proton channel family protein</fullName>
    </submittedName>
</protein>
<keyword evidence="4 7" id="KW-1133">Transmembrane helix</keyword>
<feature type="transmembrane region" description="Helical" evidence="7">
    <location>
        <begin position="171"/>
        <end position="192"/>
    </location>
</feature>
<dbReference type="RefSeq" id="WP_057789502.1">
    <property type="nucleotide sequence ID" value="NZ_CAXIBE010000003.1"/>
</dbReference>
<keyword evidence="3 7" id="KW-0812">Transmembrane</keyword>
<dbReference type="Proteomes" id="UP001170717">
    <property type="component" value="Unassembled WGS sequence"/>
</dbReference>
<evidence type="ECO:0000256" key="7">
    <source>
        <dbReference type="SAM" id="Phobius"/>
    </source>
</evidence>
<evidence type="ECO:0000256" key="1">
    <source>
        <dbReference type="ARBA" id="ARBA00004651"/>
    </source>
</evidence>
<keyword evidence="6" id="KW-0653">Protein transport</keyword>
<evidence type="ECO:0000313" key="11">
    <source>
        <dbReference type="Proteomes" id="UP000056750"/>
    </source>
</evidence>
<evidence type="ECO:0000259" key="8">
    <source>
        <dbReference type="Pfam" id="PF01618"/>
    </source>
</evidence>
<evidence type="ECO:0000256" key="2">
    <source>
        <dbReference type="ARBA" id="ARBA00022475"/>
    </source>
</evidence>
<dbReference type="AlphaFoldDB" id="A0AAW7Z781"/>
<dbReference type="PANTHER" id="PTHR30625">
    <property type="entry name" value="PROTEIN TOLQ"/>
    <property type="match status" value="1"/>
</dbReference>
<evidence type="ECO:0000313" key="12">
    <source>
        <dbReference type="Proteomes" id="UP001170717"/>
    </source>
</evidence>
<dbReference type="GO" id="GO:0017038">
    <property type="term" value="P:protein import"/>
    <property type="evidence" value="ECO:0007669"/>
    <property type="project" value="TreeGrafter"/>
</dbReference>
<comment type="subcellular location">
    <subcellularLocation>
        <location evidence="1">Cell membrane</location>
        <topology evidence="1">Multi-pass membrane protein</topology>
    </subcellularLocation>
    <subcellularLocation>
        <location evidence="6">Membrane</location>
        <topology evidence="6">Multi-pass membrane protein</topology>
    </subcellularLocation>
</comment>
<feature type="transmembrane region" description="Helical" evidence="7">
    <location>
        <begin position="12"/>
        <end position="36"/>
    </location>
</feature>
<dbReference type="GeneID" id="83259503"/>
<feature type="transmembrane region" description="Helical" evidence="7">
    <location>
        <begin position="56"/>
        <end position="79"/>
    </location>
</feature>
<feature type="domain" description="MotA/TolQ/ExbB proton channel" evidence="8">
    <location>
        <begin position="123"/>
        <end position="246"/>
    </location>
</feature>
<name>A0AAW7Z781_9ALTE</name>
<comment type="similarity">
    <text evidence="6">Belongs to the exbB/tolQ family.</text>
</comment>
<dbReference type="InterPro" id="IPR002898">
    <property type="entry name" value="MotA_ExbB_proton_chnl"/>
</dbReference>
<evidence type="ECO:0000256" key="4">
    <source>
        <dbReference type="ARBA" id="ARBA00022989"/>
    </source>
</evidence>
<evidence type="ECO:0000256" key="5">
    <source>
        <dbReference type="ARBA" id="ARBA00023136"/>
    </source>
</evidence>
<keyword evidence="11" id="KW-1185">Reference proteome</keyword>
<evidence type="ECO:0000313" key="10">
    <source>
        <dbReference type="EMBL" id="MDO6578543.1"/>
    </source>
</evidence>
<dbReference type="Pfam" id="PF01618">
    <property type="entry name" value="MotA_ExbB"/>
    <property type="match status" value="1"/>
</dbReference>
<dbReference type="PANTHER" id="PTHR30625:SF11">
    <property type="entry name" value="MOTA_TOLQ_EXBB PROTON CHANNEL DOMAIN-CONTAINING PROTEIN"/>
    <property type="match status" value="1"/>
</dbReference>
<evidence type="ECO:0000256" key="6">
    <source>
        <dbReference type="RuleBase" id="RU004057"/>
    </source>
</evidence>
<dbReference type="EMBL" id="CP013926">
    <property type="protein sequence ID" value="AMJ75627.1"/>
    <property type="molecule type" value="Genomic_DNA"/>
</dbReference>
<evidence type="ECO:0000256" key="3">
    <source>
        <dbReference type="ARBA" id="ARBA00022692"/>
    </source>
</evidence>
<proteinExistence type="inferred from homology"/>
<keyword evidence="5 7" id="KW-0472">Membrane</keyword>
<gene>
    <name evidence="9" type="ORF">AVL57_17660</name>
    <name evidence="10" type="ORF">Q4527_14160</name>
</gene>
<dbReference type="GO" id="GO:0005886">
    <property type="term" value="C:plasma membrane"/>
    <property type="evidence" value="ECO:0007669"/>
    <property type="project" value="UniProtKB-SubCell"/>
</dbReference>
<sequence>MNLLESDEQKYRVIVALVAIFITIFVVGVFALILPVSEAKTGQINVGDVLFDRSSGMFPATLQNLMWLMFFIGLGEMWVRHNRSAKELEQLKLYILPEEDDVMLRAKDLVPIYTGICERKVAQHFFVQRLTKRVILQFQGSNSADQANSLMNSSLELMQHEIELKFNMLRYLVWLIPTLGFIGTVVGIALALSSAADMPDVSDTDAIREWLGLLTTDLGLAFNTTLVALIMSAVLVFLLHIVQAREEMALNNAGQYCMDNLINRLYENK</sequence>
<dbReference type="InterPro" id="IPR050790">
    <property type="entry name" value="ExbB/TolQ_transport"/>
</dbReference>
<keyword evidence="2" id="KW-1003">Cell membrane</keyword>
<organism evidence="10 12">
    <name type="scientific">Alteromonas stellipolaris</name>
    <dbReference type="NCBI Taxonomy" id="233316"/>
    <lineage>
        <taxon>Bacteria</taxon>
        <taxon>Pseudomonadati</taxon>
        <taxon>Pseudomonadota</taxon>
        <taxon>Gammaproteobacteria</taxon>
        <taxon>Alteromonadales</taxon>
        <taxon>Alteromonadaceae</taxon>
        <taxon>Alteromonas/Salinimonas group</taxon>
        <taxon>Alteromonas</taxon>
    </lineage>
</organism>
<evidence type="ECO:0000313" key="9">
    <source>
        <dbReference type="EMBL" id="AMJ75627.1"/>
    </source>
</evidence>
<dbReference type="KEGG" id="asq:AVL57_17660"/>
<reference evidence="10" key="2">
    <citation type="submission" date="2023-07" db="EMBL/GenBank/DDBJ databases">
        <title>Genome content predicts the carbon catabolic preferences of heterotrophic bacteria.</title>
        <authorList>
            <person name="Gralka M."/>
        </authorList>
    </citation>
    <scope>NUCLEOTIDE SEQUENCE</scope>
    <source>
        <strain evidence="10">F2M12</strain>
    </source>
</reference>
<accession>A0AAW7Z781</accession>
<dbReference type="Proteomes" id="UP000056750">
    <property type="component" value="Chromosome"/>
</dbReference>
<keyword evidence="6" id="KW-0813">Transport</keyword>